<proteinExistence type="predicted"/>
<evidence type="ECO:0000313" key="2">
    <source>
        <dbReference type="EMBL" id="PIY69178.1"/>
    </source>
</evidence>
<dbReference type="Proteomes" id="UP000230108">
    <property type="component" value="Unassembled WGS sequence"/>
</dbReference>
<feature type="transmembrane region" description="Helical" evidence="1">
    <location>
        <begin position="6"/>
        <end position="27"/>
    </location>
</feature>
<protein>
    <recommendedName>
        <fullName evidence="4">Big-1 domain-containing protein</fullName>
    </recommendedName>
</protein>
<accession>A0A2M7QE99</accession>
<reference evidence="3" key="1">
    <citation type="submission" date="2017-09" db="EMBL/GenBank/DDBJ databases">
        <title>Depth-based differentiation of microbial function through sediment-hosted aquifers and enrichment of novel symbionts in the deep terrestrial subsurface.</title>
        <authorList>
            <person name="Probst A.J."/>
            <person name="Ladd B."/>
            <person name="Jarett J.K."/>
            <person name="Geller-Mcgrath D.E."/>
            <person name="Sieber C.M.K."/>
            <person name="Emerson J.B."/>
            <person name="Anantharaman K."/>
            <person name="Thomas B.C."/>
            <person name="Malmstrom R."/>
            <person name="Stieglmeier M."/>
            <person name="Klingl A."/>
            <person name="Woyke T."/>
            <person name="Ryan C.M."/>
            <person name="Banfield J.F."/>
        </authorList>
    </citation>
    <scope>NUCLEOTIDE SEQUENCE [LARGE SCALE GENOMIC DNA]</scope>
</reference>
<evidence type="ECO:0000256" key="1">
    <source>
        <dbReference type="SAM" id="Phobius"/>
    </source>
</evidence>
<keyword evidence="1" id="KW-0812">Transmembrane</keyword>
<name>A0A2M7QE99_9BACT</name>
<evidence type="ECO:0000313" key="3">
    <source>
        <dbReference type="Proteomes" id="UP000230108"/>
    </source>
</evidence>
<organism evidence="2 3">
    <name type="scientific">Candidatus Roizmanbacteria bacterium CG_4_10_14_0_8_um_filter_39_9</name>
    <dbReference type="NCBI Taxonomy" id="1974829"/>
    <lineage>
        <taxon>Bacteria</taxon>
        <taxon>Candidatus Roizmaniibacteriota</taxon>
    </lineage>
</organism>
<dbReference type="AlphaFoldDB" id="A0A2M7QE99"/>
<dbReference type="EMBL" id="PFLF01000045">
    <property type="protein sequence ID" value="PIY69178.1"/>
    <property type="molecule type" value="Genomic_DNA"/>
</dbReference>
<keyword evidence="1" id="KW-1133">Transmembrane helix</keyword>
<keyword evidence="1" id="KW-0472">Membrane</keyword>
<evidence type="ECO:0008006" key="4">
    <source>
        <dbReference type="Google" id="ProtNLM"/>
    </source>
</evidence>
<sequence length="141" mass="15707">MSMQKMIILFLIFIIVFMFFTGLFFFYEARFMSGRASVVTTGFSPENSTVVPVLRRASIASGQKVRVMVYVLSEQGTGAFGRKVEISNPDPLNITVDQAQQQTAQDGIVYFDISSKIAGVFDLEVKVDGYTLPSKAHIEFN</sequence>
<gene>
    <name evidence="2" type="ORF">COY90_02015</name>
</gene>
<comment type="caution">
    <text evidence="2">The sequence shown here is derived from an EMBL/GenBank/DDBJ whole genome shotgun (WGS) entry which is preliminary data.</text>
</comment>